<feature type="region of interest" description="Disordered" evidence="6">
    <location>
        <begin position="123"/>
        <end position="175"/>
    </location>
</feature>
<keyword evidence="4" id="KW-0158">Chromosome</keyword>
<evidence type="ECO:0000256" key="6">
    <source>
        <dbReference type="SAM" id="MobiDB-lite"/>
    </source>
</evidence>
<dbReference type="Proteomes" id="UP000265000">
    <property type="component" value="Unplaced"/>
</dbReference>
<sequence length="959" mass="105056">MDPPDDLSARVLLRHIQDMEPPRTPINSGEDQAPSDSPLPSGSPLQHGRLLRSSKTQRESQFQSPQNIVRRSLRQKIHQSITRKSLLATKRRTPSIVLRKHSVSTLSPRQLLKLIQETGPVMSPLVHESAPPAELQPPSADPNPPSLQSSIELSGLDLSDPSMEDVSIQKGLSRKRPRRSLNVTAFQKLLKDAAKKRESSAGDNSSLSPSSSTSLGLQSPFDADGEKSGIQRKVPHRRRTSGRTLIKQQIGGPVMSPLVHESATPAELQPPSADPNPPSLQSSIELSGLDLSDPSMEDVSIQKGLSRKRPRRSLNVTAFQKLLKDAAKKRESSAGDNSSLSPSSSTSLGLQSPFDADAEKSGIQRKVPHRRRTSGRSFNAAMNKQQITDVSSHRLSAQNIAEDANFEGLTLALSKLSETDIMNCHTTLYDPQGAVDSSLSVLAAQDKPTASTCQEETQEERGEMAGEKSVEVFSGEDGAATDECVPGSHEKGKDDVNKTEAEDSQPNDDRADGFLTFEIGVRDESEEEEAAVEPQAEEGEAAVEPQAEDEGMDPSQTEEEAVADSQSEEEGVAAGARTEDEGESESRAENVVVLESQCDVEEPQAAEDASGLQTNDEAPQEEEWEEEELERDTRHVGHRAYRSEGGLVMPVTEAREDPTDAAGSSEIGSKGLGALGSNTSLEASPSQMGTPEEPEPSLQERLENEAVGRKSSSFHLVQVSHDAEACERQSDGGDAPAEDAAEQQEEWADDDDDEEDTHYEELPDKTPAFVKQKRIFLASNPPPLTLHVENVQASSSSEALPKAKQKQVRRKKTEAVLPKTCLMSVFKHFAKTKVSADVFPALNNVMDKFLDRLSLDLETYAAHAKRKTITVDDVKLLLRRQGYINDKMPVEVLIEKYLRMEQRRILIPIATSGNVVVPKIKKCSPPLFFFFLNRQSDNFFSGLHAKKFFLPFYLVLYCI</sequence>
<dbReference type="GO" id="GO:0051382">
    <property type="term" value="P:kinetochore assembly"/>
    <property type="evidence" value="ECO:0007669"/>
    <property type="project" value="InterPro"/>
</dbReference>
<feature type="compositionally biased region" description="Polar residues" evidence="6">
    <location>
        <begin position="59"/>
        <end position="69"/>
    </location>
</feature>
<dbReference type="GO" id="GO:0007059">
    <property type="term" value="P:chromosome segregation"/>
    <property type="evidence" value="ECO:0007669"/>
    <property type="project" value="TreeGrafter"/>
</dbReference>
<feature type="compositionally biased region" description="Acidic residues" evidence="6">
    <location>
        <begin position="618"/>
        <end position="630"/>
    </location>
</feature>
<feature type="compositionally biased region" description="Basic and acidic residues" evidence="6">
    <location>
        <begin position="459"/>
        <end position="470"/>
    </location>
</feature>
<accession>A0A3Q2P646</accession>
<feature type="compositionally biased region" description="Polar residues" evidence="6">
    <location>
        <begin position="676"/>
        <end position="689"/>
    </location>
</feature>
<name>A0A3Q2P646_FUNHE</name>
<feature type="compositionally biased region" description="Low complexity" evidence="6">
    <location>
        <begin position="34"/>
        <end position="45"/>
    </location>
</feature>
<feature type="compositionally biased region" description="Basic and acidic residues" evidence="6">
    <location>
        <begin position="698"/>
        <end position="708"/>
    </location>
</feature>
<dbReference type="GO" id="GO:0000278">
    <property type="term" value="P:mitotic cell cycle"/>
    <property type="evidence" value="ECO:0007669"/>
    <property type="project" value="TreeGrafter"/>
</dbReference>
<dbReference type="SUPFAM" id="SSF47113">
    <property type="entry name" value="Histone-fold"/>
    <property type="match status" value="1"/>
</dbReference>
<feature type="compositionally biased region" description="Low complexity" evidence="6">
    <location>
        <begin position="201"/>
        <end position="219"/>
    </location>
</feature>
<feature type="region of interest" description="Disordered" evidence="6">
    <location>
        <begin position="446"/>
        <end position="763"/>
    </location>
</feature>
<keyword evidence="5" id="KW-0539">Nucleus</keyword>
<feature type="region of interest" description="Disordered" evidence="6">
    <location>
        <begin position="194"/>
        <end position="308"/>
    </location>
</feature>
<feature type="compositionally biased region" description="Acidic residues" evidence="6">
    <location>
        <begin position="736"/>
        <end position="758"/>
    </location>
</feature>
<feature type="compositionally biased region" description="Low complexity" evidence="6">
    <location>
        <begin position="334"/>
        <end position="352"/>
    </location>
</feature>
<feature type="region of interest" description="Disordered" evidence="6">
    <location>
        <begin position="16"/>
        <end position="76"/>
    </location>
</feature>
<dbReference type="CDD" id="cd22920">
    <property type="entry name" value="HFD_CENP-T"/>
    <property type="match status" value="1"/>
</dbReference>
<feature type="compositionally biased region" description="Acidic residues" evidence="6">
    <location>
        <begin position="524"/>
        <end position="571"/>
    </location>
</feature>
<evidence type="ECO:0000256" key="2">
    <source>
        <dbReference type="ARBA" id="ARBA00004286"/>
    </source>
</evidence>
<feature type="compositionally biased region" description="Basic and acidic residues" evidence="6">
    <location>
        <begin position="721"/>
        <end position="731"/>
    </location>
</feature>
<evidence type="ECO:0000256" key="1">
    <source>
        <dbReference type="ARBA" id="ARBA00004123"/>
    </source>
</evidence>
<evidence type="ECO:0000256" key="3">
    <source>
        <dbReference type="ARBA" id="ARBA00010137"/>
    </source>
</evidence>
<evidence type="ECO:0000313" key="9">
    <source>
        <dbReference type="Proteomes" id="UP000265000"/>
    </source>
</evidence>
<evidence type="ECO:0000313" key="8">
    <source>
        <dbReference type="Ensembl" id="ENSFHEP00000007756.1"/>
    </source>
</evidence>
<dbReference type="GO" id="GO:0005634">
    <property type="term" value="C:nucleus"/>
    <property type="evidence" value="ECO:0007669"/>
    <property type="project" value="UniProtKB-SubCell"/>
</dbReference>
<dbReference type="Pfam" id="PF15511">
    <property type="entry name" value="CENP-T_C"/>
    <property type="match status" value="1"/>
</dbReference>
<evidence type="ECO:0000256" key="5">
    <source>
        <dbReference type="ARBA" id="ARBA00023242"/>
    </source>
</evidence>
<dbReference type="STRING" id="8078.ENSFHEP00000007756"/>
<dbReference type="InterPro" id="IPR035425">
    <property type="entry name" value="CENP-T/H4_C"/>
</dbReference>
<comment type="subcellular location">
    <subcellularLocation>
        <location evidence="2">Chromosome</location>
    </subcellularLocation>
    <subcellularLocation>
        <location evidence="1">Nucleus</location>
    </subcellularLocation>
</comment>
<protein>
    <submittedName>
        <fullName evidence="8">Centromere protein T</fullName>
    </submittedName>
</protein>
<comment type="similarity">
    <text evidence="3">Belongs to the CENP-T/CNN1 family.</text>
</comment>
<dbReference type="GeneTree" id="ENSGT00390000003044"/>
<proteinExistence type="inferred from homology"/>
<dbReference type="GO" id="GO:0003677">
    <property type="term" value="F:DNA binding"/>
    <property type="evidence" value="ECO:0007669"/>
    <property type="project" value="InterPro"/>
</dbReference>
<evidence type="ECO:0000259" key="7">
    <source>
        <dbReference type="Pfam" id="PF15511"/>
    </source>
</evidence>
<dbReference type="PANTHER" id="PTHR46904:SF1">
    <property type="entry name" value="CENTROMERE PROTEIN T"/>
    <property type="match status" value="1"/>
</dbReference>
<dbReference type="PANTHER" id="PTHR46904">
    <property type="entry name" value="CENTROMERE PROTEIN T"/>
    <property type="match status" value="1"/>
</dbReference>
<dbReference type="GO" id="GO:0046982">
    <property type="term" value="F:protein heterodimerization activity"/>
    <property type="evidence" value="ECO:0007669"/>
    <property type="project" value="InterPro"/>
</dbReference>
<dbReference type="AlphaFoldDB" id="A0A3Q2P646"/>
<dbReference type="InterPro" id="IPR009072">
    <property type="entry name" value="Histone-fold"/>
</dbReference>
<dbReference type="InterPro" id="IPR028255">
    <property type="entry name" value="CENP-T"/>
</dbReference>
<dbReference type="GO" id="GO:0000776">
    <property type="term" value="C:kinetochore"/>
    <property type="evidence" value="ECO:0007669"/>
    <property type="project" value="InterPro"/>
</dbReference>
<dbReference type="Gene3D" id="1.10.20.10">
    <property type="entry name" value="Histone, subunit A"/>
    <property type="match status" value="1"/>
</dbReference>
<reference evidence="8" key="2">
    <citation type="submission" date="2025-09" db="UniProtKB">
        <authorList>
            <consortium name="Ensembl"/>
        </authorList>
    </citation>
    <scope>IDENTIFICATION</scope>
</reference>
<keyword evidence="9" id="KW-1185">Reference proteome</keyword>
<organism evidence="8 9">
    <name type="scientific">Fundulus heteroclitus</name>
    <name type="common">Killifish</name>
    <name type="synonym">Mummichog</name>
    <dbReference type="NCBI Taxonomy" id="8078"/>
    <lineage>
        <taxon>Eukaryota</taxon>
        <taxon>Metazoa</taxon>
        <taxon>Chordata</taxon>
        <taxon>Craniata</taxon>
        <taxon>Vertebrata</taxon>
        <taxon>Euteleostomi</taxon>
        <taxon>Actinopterygii</taxon>
        <taxon>Neopterygii</taxon>
        <taxon>Teleostei</taxon>
        <taxon>Neoteleostei</taxon>
        <taxon>Acanthomorphata</taxon>
        <taxon>Ovalentaria</taxon>
        <taxon>Atherinomorphae</taxon>
        <taxon>Cyprinodontiformes</taxon>
        <taxon>Fundulidae</taxon>
        <taxon>Fundulus</taxon>
    </lineage>
</organism>
<dbReference type="Ensembl" id="ENSFHET00000003305.1">
    <property type="protein sequence ID" value="ENSFHEP00000007756.1"/>
    <property type="gene ID" value="ENSFHEG00000008887.1"/>
</dbReference>
<feature type="region of interest" description="Disordered" evidence="6">
    <location>
        <begin position="327"/>
        <end position="375"/>
    </location>
</feature>
<reference evidence="8" key="1">
    <citation type="submission" date="2025-08" db="UniProtKB">
        <authorList>
            <consortium name="Ensembl"/>
        </authorList>
    </citation>
    <scope>IDENTIFICATION</scope>
</reference>
<feature type="domain" description="CENP-T/Histone H4 histone fold" evidence="7">
    <location>
        <begin position="816"/>
        <end position="908"/>
    </location>
</feature>
<feature type="compositionally biased region" description="Basic and acidic residues" evidence="6">
    <location>
        <begin position="488"/>
        <end position="512"/>
    </location>
</feature>
<evidence type="ECO:0000256" key="4">
    <source>
        <dbReference type="ARBA" id="ARBA00022454"/>
    </source>
</evidence>